<dbReference type="EMBL" id="BAABGY010000016">
    <property type="protein sequence ID" value="GAA4341616.1"/>
    <property type="molecule type" value="Genomic_DNA"/>
</dbReference>
<dbReference type="InterPro" id="IPR007963">
    <property type="entry name" value="Peptidase_M61_catalytic"/>
</dbReference>
<organism evidence="3 4">
    <name type="scientific">Flaviaesturariibacter amylovorans</name>
    <dbReference type="NCBI Taxonomy" id="1084520"/>
    <lineage>
        <taxon>Bacteria</taxon>
        <taxon>Pseudomonadati</taxon>
        <taxon>Bacteroidota</taxon>
        <taxon>Chitinophagia</taxon>
        <taxon>Chitinophagales</taxon>
        <taxon>Chitinophagaceae</taxon>
        <taxon>Flaviaestuariibacter</taxon>
    </lineage>
</organism>
<sequence length="547" mass="61116">MKLLLPMLLAACCTLTAAAQPQWSYSFRMDTAGTKPTLEVALSFKGHASGRTELLLPDAWGSEHELYRFVSALEVQGGGARLEARKDSLHRLVRHRPGADLTVRYRLQQDWSGPYENGKHFRGVLRWNWIRLSGYTLFVRPATPDDQTVRLQLSWKGLPARWTIANSLHCGSRAWQGRLRAGDLENSFFVAGDFRLHEMTVDGRPLRFAIRGDWNFPDAELLRRAARIISAERAFWKDQGEPYYLVALAPTDGRASIAGNSMFQSFLIDMSPEVPVDVSLLSILAHEYFHRWIGIDLTLVGPENDQKWFSEGFTEYYTFKMLWRTGLIDTTEYVTQLNRLFHAYHTSPLAREPRSFLSAHYWDNPYSQRLPYVKGASFAYWLDATISSASGGRQSLDDLLFSLRAAFRAGKDINDSLLVQTAQAMGVADMRDVFQKTIVDGGPVPSAEHPALGGYRISTETVHPFTLGFQTGSLRKGGSVEGVVAESAAWQAGLRNGMVLQGWSITNNDTSRPVTLKVEDGKGGLQTISYVPKAAVGIPVPQLKAVR</sequence>
<gene>
    <name evidence="3" type="ORF">GCM10023184_40210</name>
</gene>
<evidence type="ECO:0000313" key="3">
    <source>
        <dbReference type="EMBL" id="GAA4341616.1"/>
    </source>
</evidence>
<proteinExistence type="predicted"/>
<dbReference type="Gene3D" id="1.10.390.10">
    <property type="entry name" value="Neutral Protease Domain 2"/>
    <property type="match status" value="1"/>
</dbReference>
<feature type="chain" id="PRO_5045238361" description="Peptidase M61 catalytic domain-containing protein" evidence="1">
    <location>
        <begin position="20"/>
        <end position="547"/>
    </location>
</feature>
<feature type="signal peptide" evidence="1">
    <location>
        <begin position="1"/>
        <end position="19"/>
    </location>
</feature>
<dbReference type="SUPFAM" id="SSF55486">
    <property type="entry name" value="Metalloproteases ('zincins'), catalytic domain"/>
    <property type="match status" value="1"/>
</dbReference>
<evidence type="ECO:0000259" key="2">
    <source>
        <dbReference type="Pfam" id="PF05299"/>
    </source>
</evidence>
<feature type="domain" description="Peptidase M61 catalytic" evidence="2">
    <location>
        <begin position="280"/>
        <end position="348"/>
    </location>
</feature>
<dbReference type="RefSeq" id="WP_345257704.1">
    <property type="nucleotide sequence ID" value="NZ_BAABGY010000016.1"/>
</dbReference>
<dbReference type="Proteomes" id="UP001501725">
    <property type="component" value="Unassembled WGS sequence"/>
</dbReference>
<evidence type="ECO:0000313" key="4">
    <source>
        <dbReference type="Proteomes" id="UP001501725"/>
    </source>
</evidence>
<dbReference type="Pfam" id="PF05299">
    <property type="entry name" value="Peptidase_M61"/>
    <property type="match status" value="1"/>
</dbReference>
<evidence type="ECO:0000256" key="1">
    <source>
        <dbReference type="SAM" id="SignalP"/>
    </source>
</evidence>
<name>A0ABP8HN50_9BACT</name>
<protein>
    <recommendedName>
        <fullName evidence="2">Peptidase M61 catalytic domain-containing protein</fullName>
    </recommendedName>
</protein>
<keyword evidence="1" id="KW-0732">Signal</keyword>
<reference evidence="4" key="1">
    <citation type="journal article" date="2019" name="Int. J. Syst. Evol. Microbiol.">
        <title>The Global Catalogue of Microorganisms (GCM) 10K type strain sequencing project: providing services to taxonomists for standard genome sequencing and annotation.</title>
        <authorList>
            <consortium name="The Broad Institute Genomics Platform"/>
            <consortium name="The Broad Institute Genome Sequencing Center for Infectious Disease"/>
            <person name="Wu L."/>
            <person name="Ma J."/>
        </authorList>
    </citation>
    <scope>NUCLEOTIDE SEQUENCE [LARGE SCALE GENOMIC DNA]</scope>
    <source>
        <strain evidence="4">JCM 17919</strain>
    </source>
</reference>
<comment type="caution">
    <text evidence="3">The sequence shown here is derived from an EMBL/GenBank/DDBJ whole genome shotgun (WGS) entry which is preliminary data.</text>
</comment>
<dbReference type="InterPro" id="IPR027268">
    <property type="entry name" value="Peptidase_M4/M1_CTD_sf"/>
</dbReference>
<accession>A0ABP8HN50</accession>
<keyword evidence="4" id="KW-1185">Reference proteome</keyword>